<evidence type="ECO:0000313" key="3">
    <source>
        <dbReference type="EMBL" id="KAL3743816.1"/>
    </source>
</evidence>
<sequence length="984" mass="108843">MGRWSFFPTSFLSKVLPRSARARPSERICLLPDLKVSSFRPCEAKVVLIEAENTAARKTLANSSLRITLVRSFPENVNLVRRYEFPPGPRASLMLKSQRALLQSVGFSSVCNMFDEMADREWRSRDGRFHRVLGFVKTSTMRGDKEGVSIAHCSALKIGALAHLPIATSLLMAYSGAADLTASRALFDEIPDKDVITWNAMITSLADNQCSGQALDLFVEMMEGGSGFESTTLLIVSSIFTRTNQFIQGRIIHSLSMKSGMLSDNSLCNALINMYAKCGDLSSSESIFAGVSCRDDIAWNSILSGCLHNSNPKRCLHYFRERALYDKMGDSISLSSAISAAASLGELSCGSTLHGLAIKIGYNKSPRISVANSLIAFYFQCGHIEDAEAIFRGAMTLHDVISWNTMIDGYASNGMIVEAFDLLHEMQLTVSIQPDSVTLLTLISVCADAMLLTEGKTLHGSIIHRGMGLDPRVMNSLMDMYMRCGAVRKAEILFDSTAERDLISWNTMISGYSQNGLSEKAQSLFKEMLLWCSGCSVPTLLAILPSCNSPEYLRFGESIHCLQLKLGFSHQVFALNSVMYMYVVNGDIRAAWKLLTTHSFHEDLTCWNTFIAGCSKSGFFWEALEAFNRMRDKHNVSFDSITIVNVLSACGNLELFLEGRLIHGLALKTPIGSDTRVCNALITMYGRCTDIASARLVFSAISNSNLCSWNCLISALCQNRAAKEAVELFGHLGFEYDEITVVNILSACTQLGIMRLGTQIHSRVFRLGFHENSFISAALVDMYSNCGRLDIALQVFRNSPEHSIAAWNSMISAHGHHGDGMKALKLFEKMCESGIRATKTTFVSLLSACTHAGLVKEGLWYYEHMEDKYGVEPVTEHHLCVVDMLGRSGKLFEAYELIKKMKTQPKPGIWGALLSSCNYHGNIEIGREVAELLFELEPENSGYYIALSNMYTAAGEWIDAVKLRKLIQEKGLRKPIGYSLVEIG</sequence>
<dbReference type="InterPro" id="IPR011990">
    <property type="entry name" value="TPR-like_helical_dom_sf"/>
</dbReference>
<keyword evidence="1" id="KW-0677">Repeat</keyword>
<dbReference type="Pfam" id="PF13041">
    <property type="entry name" value="PPR_2"/>
    <property type="match status" value="2"/>
</dbReference>
<evidence type="ECO:0000313" key="4">
    <source>
        <dbReference type="Proteomes" id="UP001634007"/>
    </source>
</evidence>
<dbReference type="FunFam" id="1.25.40.10:FF:000975">
    <property type="entry name" value="Pentatricopeptide repeat-containing protein"/>
    <property type="match status" value="1"/>
</dbReference>
<organism evidence="3 4">
    <name type="scientific">Eucalyptus globulus</name>
    <name type="common">Tasmanian blue gum</name>
    <dbReference type="NCBI Taxonomy" id="34317"/>
    <lineage>
        <taxon>Eukaryota</taxon>
        <taxon>Viridiplantae</taxon>
        <taxon>Streptophyta</taxon>
        <taxon>Embryophyta</taxon>
        <taxon>Tracheophyta</taxon>
        <taxon>Spermatophyta</taxon>
        <taxon>Magnoliopsida</taxon>
        <taxon>eudicotyledons</taxon>
        <taxon>Gunneridae</taxon>
        <taxon>Pentapetalae</taxon>
        <taxon>rosids</taxon>
        <taxon>malvids</taxon>
        <taxon>Myrtales</taxon>
        <taxon>Myrtaceae</taxon>
        <taxon>Myrtoideae</taxon>
        <taxon>Eucalypteae</taxon>
        <taxon>Eucalyptus</taxon>
    </lineage>
</organism>
<dbReference type="InterPro" id="IPR046960">
    <property type="entry name" value="PPR_At4g14850-like_plant"/>
</dbReference>
<dbReference type="NCBIfam" id="TIGR00756">
    <property type="entry name" value="PPR"/>
    <property type="match status" value="5"/>
</dbReference>
<evidence type="ECO:0000256" key="1">
    <source>
        <dbReference type="ARBA" id="ARBA00022737"/>
    </source>
</evidence>
<protein>
    <recommendedName>
        <fullName evidence="5">Pentatricopeptide repeat-containing protein</fullName>
    </recommendedName>
</protein>
<dbReference type="Gene3D" id="1.25.40.10">
    <property type="entry name" value="Tetratricopeptide repeat domain"/>
    <property type="match status" value="7"/>
</dbReference>
<dbReference type="PANTHER" id="PTHR47926:SF481">
    <property type="entry name" value="TETRATRICOPEPTIDE-LIKE HELICAL DOMAIN SUPERFAMILY"/>
    <property type="match status" value="1"/>
</dbReference>
<evidence type="ECO:0008006" key="5">
    <source>
        <dbReference type="Google" id="ProtNLM"/>
    </source>
</evidence>
<dbReference type="Pfam" id="PF20431">
    <property type="entry name" value="E_motif"/>
    <property type="match status" value="1"/>
</dbReference>
<dbReference type="PANTHER" id="PTHR47926">
    <property type="entry name" value="PENTATRICOPEPTIDE REPEAT-CONTAINING PROTEIN"/>
    <property type="match status" value="1"/>
</dbReference>
<accession>A0ABD3L275</accession>
<feature type="repeat" description="PPR" evidence="2">
    <location>
        <begin position="501"/>
        <end position="531"/>
    </location>
</feature>
<proteinExistence type="predicted"/>
<comment type="caution">
    <text evidence="3">The sequence shown here is derived from an EMBL/GenBank/DDBJ whole genome shotgun (WGS) entry which is preliminary data.</text>
</comment>
<feature type="repeat" description="PPR" evidence="2">
    <location>
        <begin position="399"/>
        <end position="429"/>
    </location>
</feature>
<feature type="repeat" description="PPR" evidence="2">
    <location>
        <begin position="803"/>
        <end position="837"/>
    </location>
</feature>
<dbReference type="EMBL" id="JBJKBG010000004">
    <property type="protein sequence ID" value="KAL3743816.1"/>
    <property type="molecule type" value="Genomic_DNA"/>
</dbReference>
<dbReference type="InterPro" id="IPR002885">
    <property type="entry name" value="PPR_rpt"/>
</dbReference>
<dbReference type="Pfam" id="PF01535">
    <property type="entry name" value="PPR"/>
    <property type="match status" value="9"/>
</dbReference>
<dbReference type="InterPro" id="IPR046848">
    <property type="entry name" value="E_motif"/>
</dbReference>
<dbReference type="FunFam" id="1.25.40.10:FF:000353">
    <property type="entry name" value="Pentatricopeptide repeat-containing protein At4g39530"/>
    <property type="match status" value="1"/>
</dbReference>
<dbReference type="Proteomes" id="UP001634007">
    <property type="component" value="Unassembled WGS sequence"/>
</dbReference>
<feature type="repeat" description="PPR" evidence="2">
    <location>
        <begin position="603"/>
        <end position="637"/>
    </location>
</feature>
<keyword evidence="4" id="KW-1185">Reference proteome</keyword>
<dbReference type="AlphaFoldDB" id="A0ABD3L275"/>
<feature type="repeat" description="PPR" evidence="2">
    <location>
        <begin position="194"/>
        <end position="228"/>
    </location>
</feature>
<evidence type="ECO:0000256" key="2">
    <source>
        <dbReference type="PROSITE-ProRule" id="PRU00708"/>
    </source>
</evidence>
<reference evidence="3 4" key="1">
    <citation type="submission" date="2024-11" db="EMBL/GenBank/DDBJ databases">
        <title>Chromosome-level genome assembly of Eucalyptus globulus Labill. provides insights into its genome evolution.</title>
        <authorList>
            <person name="Li X."/>
        </authorList>
    </citation>
    <scope>NUCLEOTIDE SEQUENCE [LARGE SCALE GENOMIC DNA]</scope>
    <source>
        <strain evidence="3">CL2024</strain>
        <tissue evidence="3">Fresh tender leaves</tissue>
    </source>
</reference>
<gene>
    <name evidence="3" type="ORF">ACJRO7_018995</name>
</gene>
<name>A0ABD3L275_EUCGL</name>
<dbReference type="PROSITE" id="PS51375">
    <property type="entry name" value="PPR"/>
    <property type="match status" value="5"/>
</dbReference>